<keyword evidence="1" id="KW-1133">Transmembrane helix</keyword>
<feature type="transmembrane region" description="Helical" evidence="1">
    <location>
        <begin position="59"/>
        <end position="79"/>
    </location>
</feature>
<proteinExistence type="predicted"/>
<sequence length="117" mass="12760">MRHPTPSESLATLTWLQALLPTAFSIAGSVVLIACALHVRSDHTNRQPVITYAGPLAEWMPGIAWLGWLLSFIGIGFAIGLLGHSRSRKRIAIYAGMYLAIANFVWGLIYVAALLED</sequence>
<evidence type="ECO:0008006" key="4">
    <source>
        <dbReference type="Google" id="ProtNLM"/>
    </source>
</evidence>
<feature type="transmembrane region" description="Helical" evidence="1">
    <location>
        <begin position="12"/>
        <end position="39"/>
    </location>
</feature>
<evidence type="ECO:0000313" key="3">
    <source>
        <dbReference type="Proteomes" id="UP000317977"/>
    </source>
</evidence>
<keyword evidence="1" id="KW-0812">Transmembrane</keyword>
<gene>
    <name evidence="2" type="ORF">Poly59_61320</name>
</gene>
<dbReference type="Proteomes" id="UP000317977">
    <property type="component" value="Unassembled WGS sequence"/>
</dbReference>
<dbReference type="AlphaFoldDB" id="A0A5C6EBL2"/>
<feature type="transmembrane region" description="Helical" evidence="1">
    <location>
        <begin position="91"/>
        <end position="115"/>
    </location>
</feature>
<accession>A0A5C6EBL2</accession>
<evidence type="ECO:0000256" key="1">
    <source>
        <dbReference type="SAM" id="Phobius"/>
    </source>
</evidence>
<dbReference type="PROSITE" id="PS51257">
    <property type="entry name" value="PROKAR_LIPOPROTEIN"/>
    <property type="match status" value="1"/>
</dbReference>
<comment type="caution">
    <text evidence="2">The sequence shown here is derived from an EMBL/GenBank/DDBJ whole genome shotgun (WGS) entry which is preliminary data.</text>
</comment>
<dbReference type="EMBL" id="SJPX01000007">
    <property type="protein sequence ID" value="TWU44569.1"/>
    <property type="molecule type" value="Genomic_DNA"/>
</dbReference>
<protein>
    <recommendedName>
        <fullName evidence="4">TspO/MBR family protein</fullName>
    </recommendedName>
</protein>
<keyword evidence="3" id="KW-1185">Reference proteome</keyword>
<organism evidence="2 3">
    <name type="scientific">Rubripirellula reticaptiva</name>
    <dbReference type="NCBI Taxonomy" id="2528013"/>
    <lineage>
        <taxon>Bacteria</taxon>
        <taxon>Pseudomonadati</taxon>
        <taxon>Planctomycetota</taxon>
        <taxon>Planctomycetia</taxon>
        <taxon>Pirellulales</taxon>
        <taxon>Pirellulaceae</taxon>
        <taxon>Rubripirellula</taxon>
    </lineage>
</organism>
<evidence type="ECO:0000313" key="2">
    <source>
        <dbReference type="EMBL" id="TWU44569.1"/>
    </source>
</evidence>
<reference evidence="2 3" key="1">
    <citation type="submission" date="2019-02" db="EMBL/GenBank/DDBJ databases">
        <title>Deep-cultivation of Planctomycetes and their phenomic and genomic characterization uncovers novel biology.</title>
        <authorList>
            <person name="Wiegand S."/>
            <person name="Jogler M."/>
            <person name="Boedeker C."/>
            <person name="Pinto D."/>
            <person name="Vollmers J."/>
            <person name="Rivas-Marin E."/>
            <person name="Kohn T."/>
            <person name="Peeters S.H."/>
            <person name="Heuer A."/>
            <person name="Rast P."/>
            <person name="Oberbeckmann S."/>
            <person name="Bunk B."/>
            <person name="Jeske O."/>
            <person name="Meyerdierks A."/>
            <person name="Storesund J.E."/>
            <person name="Kallscheuer N."/>
            <person name="Luecker S."/>
            <person name="Lage O.M."/>
            <person name="Pohl T."/>
            <person name="Merkel B.J."/>
            <person name="Hornburger P."/>
            <person name="Mueller R.-W."/>
            <person name="Bruemmer F."/>
            <person name="Labrenz M."/>
            <person name="Spormann A.M."/>
            <person name="Op Den Camp H."/>
            <person name="Overmann J."/>
            <person name="Amann R."/>
            <person name="Jetten M.S.M."/>
            <person name="Mascher T."/>
            <person name="Medema M.H."/>
            <person name="Devos D.P."/>
            <person name="Kaster A.-K."/>
            <person name="Ovreas L."/>
            <person name="Rohde M."/>
            <person name="Galperin M.Y."/>
            <person name="Jogler C."/>
        </authorList>
    </citation>
    <scope>NUCLEOTIDE SEQUENCE [LARGE SCALE GENOMIC DNA]</scope>
    <source>
        <strain evidence="2 3">Poly59</strain>
    </source>
</reference>
<name>A0A5C6EBL2_9BACT</name>
<keyword evidence="1" id="KW-0472">Membrane</keyword>